<dbReference type="RefSeq" id="WP_000680889.1">
    <property type="nucleotide sequence ID" value="NZ_CP039283.1"/>
</dbReference>
<sequence length="107" mass="12539">MKHKIKIILFTIFINYCSITGYEGEKGSEVKKSLSELLIPLALADNNTESNLIIVNIFLNRIEDKTYYREDSVADCKKRISYLFLRILDSNFTFQINCNLKAKRYFN</sequence>
<name>A0AAV9FXT8_LEPIR</name>
<dbReference type="EMBL" id="NKYG02000001">
    <property type="protein sequence ID" value="KAK2620844.1"/>
    <property type="molecule type" value="Genomic_DNA"/>
</dbReference>
<dbReference type="Proteomes" id="UP000218471">
    <property type="component" value="Unassembled WGS sequence"/>
</dbReference>
<reference evidence="1" key="1">
    <citation type="submission" date="2023-10" db="EMBL/GenBank/DDBJ databases">
        <title>Genomic and proteomic analysis of Leptospira interrogans strain CUDO8.</title>
        <authorList>
            <person name="Boonciew P."/>
            <person name="Kurilung A."/>
            <person name="Prapasarakul N."/>
        </authorList>
    </citation>
    <scope>NUCLEOTIDE SEQUENCE</scope>
    <source>
        <strain evidence="1">CUDO8</strain>
    </source>
</reference>
<keyword evidence="1" id="KW-0449">Lipoprotein</keyword>
<organism evidence="1 2">
    <name type="scientific">Leptospira interrogans</name>
    <dbReference type="NCBI Taxonomy" id="173"/>
    <lineage>
        <taxon>Bacteria</taxon>
        <taxon>Pseudomonadati</taxon>
        <taxon>Spirochaetota</taxon>
        <taxon>Spirochaetia</taxon>
        <taxon>Leptospirales</taxon>
        <taxon>Leptospiraceae</taxon>
        <taxon>Leptospira</taxon>
    </lineage>
</organism>
<dbReference type="AlphaFoldDB" id="A0AAV9FXT8"/>
<dbReference type="NCBIfam" id="TIGR04452">
    <property type="entry name" value="Lepto_Lipo_YY_C"/>
    <property type="match status" value="1"/>
</dbReference>
<proteinExistence type="predicted"/>
<gene>
    <name evidence="1" type="ORF">CFV95_018445</name>
</gene>
<comment type="caution">
    <text evidence="1">The sequence shown here is derived from an EMBL/GenBank/DDBJ whole genome shotgun (WGS) entry which is preliminary data.</text>
</comment>
<accession>A0AAV9FXT8</accession>
<evidence type="ECO:0000313" key="1">
    <source>
        <dbReference type="EMBL" id="KAK2620844.1"/>
    </source>
</evidence>
<evidence type="ECO:0000313" key="2">
    <source>
        <dbReference type="Proteomes" id="UP000218471"/>
    </source>
</evidence>
<protein>
    <submittedName>
        <fullName evidence="1">TIGR04452 family lipoprotein</fullName>
    </submittedName>
</protein>
<dbReference type="InterPro" id="IPR031030">
    <property type="entry name" value="Lepto_Lipo_YY_C"/>
</dbReference>